<protein>
    <recommendedName>
        <fullName evidence="5 17">NADH-ubiquinone oxidoreductase chain 4</fullName>
        <ecNumber evidence="4 17">7.1.1.2</ecNumber>
    </recommendedName>
</protein>
<gene>
    <name evidence="20" type="primary">ND4</name>
</gene>
<feature type="transmembrane region" description="Helical" evidence="17">
    <location>
        <begin position="272"/>
        <end position="294"/>
    </location>
</feature>
<feature type="transmembrane region" description="Helical" evidence="17">
    <location>
        <begin position="300"/>
        <end position="321"/>
    </location>
</feature>
<evidence type="ECO:0000256" key="14">
    <source>
        <dbReference type="ARBA" id="ARBA00023128"/>
    </source>
</evidence>
<feature type="transmembrane region" description="Helical" evidence="17">
    <location>
        <begin position="139"/>
        <end position="161"/>
    </location>
</feature>
<evidence type="ECO:0000256" key="4">
    <source>
        <dbReference type="ARBA" id="ARBA00012944"/>
    </source>
</evidence>
<feature type="transmembrane region" description="Helical" evidence="17">
    <location>
        <begin position="84"/>
        <end position="106"/>
    </location>
</feature>
<sequence>MMKFIFMMVFMIPLVFLKKSFWINQVFFFLMFILFLSNFSFNYLVFNMSYFFGCDLLSFVMIILSFWICSLMILASEKIYKTGFYYEVFMFMMVTLMLSLFCAFGALNLFVFYLFFEASLIPTLILILGWGYQPERIQAGVYLLFYTMFASLPMLISIFYLYSNSDSLDFFFLCSNLDYVVFYLCMNFVFFVKVPMFFVHLWLPKAHVEAPVSGSMILAGVMLKLGGYGLMRLMVIFLSVGVKINFFFVMISMFGGVMVSLICLRQSDMKSLIAYSSVAHMGLALSGIMTLNYWGFCGSFLMMVAHGLCSSGLFCLANISYERLMSRSLFLNKGLMNLMPSMALWWFLLSSSNMAAPPSLNLLGEIMLMNSLISWNYLTMIMLSLMSFLSAAYSLFLYSYSQHGKLYSGLYSFSSGYVREYLLLFLHWFPLNLLVLKSEYFVLWI</sequence>
<accession>E3VT67</accession>
<feature type="transmembrane region" description="Helical" evidence="17">
    <location>
        <begin position="181"/>
        <end position="203"/>
    </location>
</feature>
<dbReference type="InterPro" id="IPR001750">
    <property type="entry name" value="ND/Mrp_TM"/>
</dbReference>
<feature type="domain" description="NADH:quinone oxidoreductase/Mrp antiporter transmembrane" evidence="18">
    <location>
        <begin position="106"/>
        <end position="389"/>
    </location>
</feature>
<dbReference type="PANTHER" id="PTHR43507">
    <property type="entry name" value="NADH-UBIQUINONE OXIDOREDUCTASE CHAIN 4"/>
    <property type="match status" value="1"/>
</dbReference>
<proteinExistence type="inferred from homology"/>
<keyword evidence="6 17" id="KW-0813">Transport</keyword>
<name>E3VT67_9COLE</name>
<dbReference type="Pfam" id="PF01059">
    <property type="entry name" value="Oxidored_q5_N"/>
    <property type="match status" value="1"/>
</dbReference>
<dbReference type="InterPro" id="IPR003918">
    <property type="entry name" value="NADH_UbQ_OxRdtase"/>
</dbReference>
<evidence type="ECO:0000256" key="10">
    <source>
        <dbReference type="ARBA" id="ARBA00022982"/>
    </source>
</evidence>
<dbReference type="InterPro" id="IPR000260">
    <property type="entry name" value="NADH4_N"/>
</dbReference>
<organism evidence="20">
    <name type="scientific">Eulichas sp. BMNH 840452</name>
    <dbReference type="NCBI Taxonomy" id="904164"/>
    <lineage>
        <taxon>Eukaryota</taxon>
        <taxon>Metazoa</taxon>
        <taxon>Ecdysozoa</taxon>
        <taxon>Arthropoda</taxon>
        <taxon>Hexapoda</taxon>
        <taxon>Insecta</taxon>
        <taxon>Pterygota</taxon>
        <taxon>Neoptera</taxon>
        <taxon>Endopterygota</taxon>
        <taxon>Coleoptera</taxon>
        <taxon>Polyphaga</taxon>
        <taxon>Elateriformia</taxon>
        <taxon>Byrrhoidea</taxon>
        <taxon>Eulichadidae</taxon>
        <taxon>Eulichas</taxon>
    </lineage>
</organism>
<evidence type="ECO:0000256" key="8">
    <source>
        <dbReference type="ARBA" id="ARBA00022692"/>
    </source>
</evidence>
<dbReference type="PRINTS" id="PR01437">
    <property type="entry name" value="NUOXDRDTASE4"/>
</dbReference>
<evidence type="ECO:0000256" key="15">
    <source>
        <dbReference type="ARBA" id="ARBA00023136"/>
    </source>
</evidence>
<evidence type="ECO:0000313" key="20">
    <source>
        <dbReference type="EMBL" id="ADO60505.1"/>
    </source>
</evidence>
<evidence type="ECO:0000256" key="12">
    <source>
        <dbReference type="ARBA" id="ARBA00023027"/>
    </source>
</evidence>
<reference evidence="20" key="1">
    <citation type="journal article" date="2010" name="Nucleic Acids Res.">
        <title>Why barcode? High-throughput multiplex sequencing of mitochondrial genomes for molecular systematics.</title>
        <authorList>
            <person name="Timmermans M.J."/>
            <person name="Dodsworth S."/>
            <person name="Culverwell C.L."/>
            <person name="Bocak L."/>
            <person name="Ahrens D."/>
            <person name="Littlewood D.T."/>
            <person name="Pons J."/>
            <person name="Vogler A.P."/>
        </authorList>
    </citation>
    <scope>NUCLEOTIDE SEQUENCE</scope>
</reference>
<evidence type="ECO:0000256" key="7">
    <source>
        <dbReference type="ARBA" id="ARBA00022660"/>
    </source>
</evidence>
<keyword evidence="11 17" id="KW-1133">Transmembrane helix</keyword>
<feature type="transmembrane region" description="Helical" evidence="17">
    <location>
        <begin position="421"/>
        <end position="443"/>
    </location>
</feature>
<geneLocation type="mitochondrion" evidence="20"/>
<feature type="domain" description="NADH:ubiquinone oxidoreductase chain 4 N-terminal" evidence="19">
    <location>
        <begin position="1"/>
        <end position="103"/>
    </location>
</feature>
<dbReference type="GO" id="GO:0003954">
    <property type="term" value="F:NADH dehydrogenase activity"/>
    <property type="evidence" value="ECO:0007669"/>
    <property type="project" value="TreeGrafter"/>
</dbReference>
<comment type="subcellular location">
    <subcellularLocation>
        <location evidence="2 17">Mitochondrion membrane</location>
        <topology evidence="2 17">Multi-pass membrane protein</topology>
    </subcellularLocation>
</comment>
<keyword evidence="12 17" id="KW-0520">NAD</keyword>
<feature type="transmembrane region" description="Helical" evidence="17">
    <location>
        <begin position="21"/>
        <end position="44"/>
    </location>
</feature>
<evidence type="ECO:0000256" key="3">
    <source>
        <dbReference type="ARBA" id="ARBA00009025"/>
    </source>
</evidence>
<evidence type="ECO:0000259" key="18">
    <source>
        <dbReference type="Pfam" id="PF00361"/>
    </source>
</evidence>
<dbReference type="AlphaFoldDB" id="E3VT67"/>
<comment type="catalytic activity">
    <reaction evidence="16 17">
        <text>a ubiquinone + NADH + 5 H(+)(in) = a ubiquinol + NAD(+) + 4 H(+)(out)</text>
        <dbReference type="Rhea" id="RHEA:29091"/>
        <dbReference type="Rhea" id="RHEA-COMP:9565"/>
        <dbReference type="Rhea" id="RHEA-COMP:9566"/>
        <dbReference type="ChEBI" id="CHEBI:15378"/>
        <dbReference type="ChEBI" id="CHEBI:16389"/>
        <dbReference type="ChEBI" id="CHEBI:17976"/>
        <dbReference type="ChEBI" id="CHEBI:57540"/>
        <dbReference type="ChEBI" id="CHEBI:57945"/>
        <dbReference type="EC" id="7.1.1.2"/>
    </reaction>
</comment>
<keyword evidence="15 17" id="KW-0472">Membrane</keyword>
<comment type="similarity">
    <text evidence="3 17">Belongs to the complex I subunit 4 family.</text>
</comment>
<feature type="transmembrane region" description="Helical" evidence="17">
    <location>
        <begin position="50"/>
        <end position="75"/>
    </location>
</feature>
<keyword evidence="7 17" id="KW-0679">Respiratory chain</keyword>
<evidence type="ECO:0000256" key="5">
    <source>
        <dbReference type="ARBA" id="ARBA00021006"/>
    </source>
</evidence>
<dbReference type="EMBL" id="HQ232812">
    <property type="protein sequence ID" value="ADO60505.1"/>
    <property type="molecule type" value="Genomic_DNA"/>
</dbReference>
<evidence type="ECO:0000256" key="13">
    <source>
        <dbReference type="ARBA" id="ARBA00023075"/>
    </source>
</evidence>
<evidence type="ECO:0000259" key="19">
    <source>
        <dbReference type="Pfam" id="PF01059"/>
    </source>
</evidence>
<evidence type="ECO:0000256" key="17">
    <source>
        <dbReference type="RuleBase" id="RU003297"/>
    </source>
</evidence>
<keyword evidence="9" id="KW-1278">Translocase</keyword>
<comment type="function">
    <text evidence="1">Core subunit of the mitochondrial membrane respiratory chain NADH dehydrogenase (Complex I) that is believed to belong to the minimal assembly required for catalysis. Complex I functions in the transfer of electrons from NADH to the respiratory chain. The immediate electron acceptor for the enzyme is believed to be ubiquinone.</text>
</comment>
<feature type="transmembrane region" description="Helical" evidence="17">
    <location>
        <begin position="244"/>
        <end position="265"/>
    </location>
</feature>
<dbReference type="GO" id="GO:0048039">
    <property type="term" value="F:ubiquinone binding"/>
    <property type="evidence" value="ECO:0007669"/>
    <property type="project" value="TreeGrafter"/>
</dbReference>
<dbReference type="GO" id="GO:0031966">
    <property type="term" value="C:mitochondrial membrane"/>
    <property type="evidence" value="ECO:0007669"/>
    <property type="project" value="UniProtKB-SubCell"/>
</dbReference>
<feature type="transmembrane region" description="Helical" evidence="17">
    <location>
        <begin position="380"/>
        <end position="400"/>
    </location>
</feature>
<keyword evidence="8 17" id="KW-0812">Transmembrane</keyword>
<keyword evidence="10 17" id="KW-0249">Electron transport</keyword>
<dbReference type="GO" id="GO:0008137">
    <property type="term" value="F:NADH dehydrogenase (ubiquinone) activity"/>
    <property type="evidence" value="ECO:0007669"/>
    <property type="project" value="UniProtKB-UniRule"/>
</dbReference>
<dbReference type="EC" id="7.1.1.2" evidence="4 17"/>
<keyword evidence="13 17" id="KW-0830">Ubiquinone</keyword>
<evidence type="ECO:0000256" key="9">
    <source>
        <dbReference type="ARBA" id="ARBA00022967"/>
    </source>
</evidence>
<dbReference type="Pfam" id="PF00361">
    <property type="entry name" value="Proton_antipo_M"/>
    <property type="match status" value="1"/>
</dbReference>
<evidence type="ECO:0000256" key="6">
    <source>
        <dbReference type="ARBA" id="ARBA00022448"/>
    </source>
</evidence>
<keyword evidence="14 17" id="KW-0496">Mitochondrion</keyword>
<evidence type="ECO:0000256" key="2">
    <source>
        <dbReference type="ARBA" id="ARBA00004225"/>
    </source>
</evidence>
<dbReference type="GO" id="GO:0042773">
    <property type="term" value="P:ATP synthesis coupled electron transport"/>
    <property type="evidence" value="ECO:0007669"/>
    <property type="project" value="InterPro"/>
</dbReference>
<comment type="function">
    <text evidence="17">Core subunit of the mitochondrial membrane respiratory chain NADH dehydrogenase (Complex I) which catalyzes electron transfer from NADH through the respiratory chain, using ubiquinone as an electron acceptor. Essential for the catalytic activity and assembly of complex I.</text>
</comment>
<evidence type="ECO:0000256" key="11">
    <source>
        <dbReference type="ARBA" id="ARBA00022989"/>
    </source>
</evidence>
<dbReference type="PANTHER" id="PTHR43507:SF20">
    <property type="entry name" value="NADH-UBIQUINONE OXIDOREDUCTASE CHAIN 4"/>
    <property type="match status" value="1"/>
</dbReference>
<dbReference type="GO" id="GO:0015990">
    <property type="term" value="P:electron transport coupled proton transport"/>
    <property type="evidence" value="ECO:0007669"/>
    <property type="project" value="TreeGrafter"/>
</dbReference>
<feature type="transmembrane region" description="Helical" evidence="17">
    <location>
        <begin position="215"/>
        <end position="238"/>
    </location>
</feature>
<feature type="transmembrane region" description="Helical" evidence="17">
    <location>
        <begin position="112"/>
        <end position="132"/>
    </location>
</feature>
<evidence type="ECO:0000256" key="16">
    <source>
        <dbReference type="ARBA" id="ARBA00049551"/>
    </source>
</evidence>
<evidence type="ECO:0000256" key="1">
    <source>
        <dbReference type="ARBA" id="ARBA00003257"/>
    </source>
</evidence>